<dbReference type="InterPro" id="IPR003085">
    <property type="entry name" value="AcuC"/>
</dbReference>
<dbReference type="InterPro" id="IPR000286">
    <property type="entry name" value="HDACs"/>
</dbReference>
<reference evidence="6 7" key="1">
    <citation type="submission" date="2022-11" db="EMBL/GenBank/DDBJ databases">
        <title>Anaerobic phenanthrene biodegradation by a DNRA strain PheN6.</title>
        <authorList>
            <person name="Zhang Z."/>
        </authorList>
    </citation>
    <scope>NUCLEOTIDE SEQUENCE [LARGE SCALE GENOMIC DNA]</scope>
    <source>
        <strain evidence="6 7">PheN6</strain>
    </source>
</reference>
<dbReference type="SUPFAM" id="SSF52768">
    <property type="entry name" value="Arginase/deacetylase"/>
    <property type="match status" value="1"/>
</dbReference>
<evidence type="ECO:0000313" key="7">
    <source>
        <dbReference type="Proteomes" id="UP001150259"/>
    </source>
</evidence>
<dbReference type="PANTHER" id="PTHR10625:SF10">
    <property type="entry name" value="HISTONE DEACETYLASE HDAC1"/>
    <property type="match status" value="1"/>
</dbReference>
<dbReference type="InterPro" id="IPR023696">
    <property type="entry name" value="Ureohydrolase_dom_sf"/>
</dbReference>
<comment type="pathway">
    <text evidence="1">Ketone degradation; acetoin degradation.</text>
</comment>
<feature type="domain" description="Histone deacetylase" evidence="5">
    <location>
        <begin position="22"/>
        <end position="318"/>
    </location>
</feature>
<dbReference type="Gene3D" id="3.40.800.20">
    <property type="entry name" value="Histone deacetylase domain"/>
    <property type="match status" value="1"/>
</dbReference>
<accession>A0ABT5GDU8</accession>
<dbReference type="InterPro" id="IPR037138">
    <property type="entry name" value="His_deacetylse_dom_sf"/>
</dbReference>
<protein>
    <recommendedName>
        <fullName evidence="3">Acetoin utilization protein AcuC</fullName>
    </recommendedName>
</protein>
<dbReference type="Proteomes" id="UP001150259">
    <property type="component" value="Unassembled WGS sequence"/>
</dbReference>
<dbReference type="RefSeq" id="WP_272460989.1">
    <property type="nucleotide sequence ID" value="NZ_JAPFQL010000011.1"/>
</dbReference>
<sequence length="398" mass="43225">MPSQARVVWDPSFTKYNFGPTHPMAPIRLDLTARLCEALGLFDAPGVEVCGAEPASDELLETIHDTEYVAAVKAASADPDEADPARGIGTEDDPAFEGMHESSARIVTGTVDSVRAVWEGETSHAVNFTGGLHHAMPDRASGFCIYNDIAVGIKWLLDHGAERVAYVDVDVHHGDGVERIFWDDPRVLTISLHETGRALFPGTGWPTDIGGPDAQGMAVNVSLPPGLSDAGWLRAIHATVMPIVRSFKPDLLITQHGCDTHAEDPLAHFAMTVDAQRSAADSLHRLAHEVCEGKWVALGGGGYEVVGVVPRTWTHLTAIAAHRPIPTATEIPEDWREHVEQVTGRPAPRRMGDLTTQDGPLWWRSWDLGYDPGSEVDRAIMATRSAVFPHHGLDVHFD</sequence>
<dbReference type="PANTHER" id="PTHR10625">
    <property type="entry name" value="HISTONE DEACETYLASE HDAC1-RELATED"/>
    <property type="match status" value="1"/>
</dbReference>
<name>A0ABT5GDU8_9MICO</name>
<dbReference type="EMBL" id="JAPFQL010000011">
    <property type="protein sequence ID" value="MDC5696412.1"/>
    <property type="molecule type" value="Genomic_DNA"/>
</dbReference>
<comment type="similarity">
    <text evidence="2">Belongs to the histone deacetylase family.</text>
</comment>
<dbReference type="CDD" id="cd09994">
    <property type="entry name" value="HDAC_AcuC_like"/>
    <property type="match status" value="1"/>
</dbReference>
<evidence type="ECO:0000256" key="1">
    <source>
        <dbReference type="ARBA" id="ARBA00005101"/>
    </source>
</evidence>
<proteinExistence type="inferred from homology"/>
<keyword evidence="4" id="KW-0006">Acetoin catabolism</keyword>
<evidence type="ECO:0000256" key="4">
    <source>
        <dbReference type="ARBA" id="ARBA00022627"/>
    </source>
</evidence>
<keyword evidence="7" id="KW-1185">Reference proteome</keyword>
<evidence type="ECO:0000256" key="2">
    <source>
        <dbReference type="ARBA" id="ARBA00005947"/>
    </source>
</evidence>
<evidence type="ECO:0000313" key="6">
    <source>
        <dbReference type="EMBL" id="MDC5696412.1"/>
    </source>
</evidence>
<gene>
    <name evidence="6" type="ORF">OO014_04020</name>
</gene>
<dbReference type="InterPro" id="IPR023801">
    <property type="entry name" value="His_deacetylse_dom"/>
</dbReference>
<dbReference type="Pfam" id="PF00850">
    <property type="entry name" value="Hist_deacetyl"/>
    <property type="match status" value="1"/>
</dbReference>
<evidence type="ECO:0000256" key="3">
    <source>
        <dbReference type="ARBA" id="ARBA00020218"/>
    </source>
</evidence>
<dbReference type="PRINTS" id="PR01270">
    <property type="entry name" value="HDASUPER"/>
</dbReference>
<comment type="caution">
    <text evidence="6">The sequence shown here is derived from an EMBL/GenBank/DDBJ whole genome shotgun (WGS) entry which is preliminary data.</text>
</comment>
<evidence type="ECO:0000259" key="5">
    <source>
        <dbReference type="Pfam" id="PF00850"/>
    </source>
</evidence>
<organism evidence="6 7">
    <name type="scientific">Intrasporangium calvum</name>
    <dbReference type="NCBI Taxonomy" id="53358"/>
    <lineage>
        <taxon>Bacteria</taxon>
        <taxon>Bacillati</taxon>
        <taxon>Actinomycetota</taxon>
        <taxon>Actinomycetes</taxon>
        <taxon>Micrococcales</taxon>
        <taxon>Intrasporangiaceae</taxon>
        <taxon>Intrasporangium</taxon>
    </lineage>
</organism>